<comment type="pathway">
    <text evidence="2">Protein modification; protein glycosylation.</text>
</comment>
<evidence type="ECO:0000256" key="4">
    <source>
        <dbReference type="ARBA" id="ARBA00022676"/>
    </source>
</evidence>
<dbReference type="OrthoDB" id="20028at2759"/>
<gene>
    <name evidence="11" type="ORF">B4U79_06627</name>
</gene>
<comment type="catalytic activity">
    <reaction evidence="10">
        <text>an alpha-D-Man-(1-&gt;2)-alpha-D-Man-(1-&gt;2)-alpha-D-Man-(1-&gt;3)-[alpha-D-Man-(1-&gt;6)]-beta-D-Man-(1-&gt;4)-beta-D-GlcNAc-(1-&gt;4)-alpha-D-GlcNAc-diphospho-di-trans,poly-cis-dolichol + a di-trans,poly-cis-dolichyl beta-D-mannosyl phosphate = an alpha-D-Man-(1-&gt;2)-alpha-D-Man-(1-&gt;2)-alpha-D-Man-(1-&gt;3)-[alpha-D-Man-(1-&gt;3)-alpha-D-Man-(1-&gt;6)]-beta-D-Man-(1-&gt;4)-beta-D-GlcNAc-(1-&gt;4)-alpha-D-GlcNAc-diphospho-di-trans,poly-cis-dolichol + a di-trans,poly-cis-dolichyl phosphate + H(+)</text>
        <dbReference type="Rhea" id="RHEA:29527"/>
        <dbReference type="Rhea" id="RHEA-COMP:19498"/>
        <dbReference type="Rhea" id="RHEA-COMP:19501"/>
        <dbReference type="Rhea" id="RHEA-COMP:19516"/>
        <dbReference type="Rhea" id="RHEA-COMP:19517"/>
        <dbReference type="ChEBI" id="CHEBI:15378"/>
        <dbReference type="ChEBI" id="CHEBI:57683"/>
        <dbReference type="ChEBI" id="CHEBI:58211"/>
        <dbReference type="ChEBI" id="CHEBI:132515"/>
        <dbReference type="ChEBI" id="CHEBI:132516"/>
        <dbReference type="EC" id="2.4.1.258"/>
    </reaction>
    <physiologicalReaction direction="left-to-right" evidence="10">
        <dbReference type="Rhea" id="RHEA:29528"/>
    </physiologicalReaction>
</comment>
<dbReference type="EC" id="2.4.1.258" evidence="3"/>
<evidence type="ECO:0000256" key="8">
    <source>
        <dbReference type="ARBA" id="ARBA00022989"/>
    </source>
</evidence>
<evidence type="ECO:0000313" key="11">
    <source>
        <dbReference type="EMBL" id="RWS01569.1"/>
    </source>
</evidence>
<feature type="non-terminal residue" evidence="11">
    <location>
        <position position="1"/>
    </location>
</feature>
<dbReference type="InterPro" id="IPR007873">
    <property type="entry name" value="Glycosyltransferase_ALG3"/>
</dbReference>
<dbReference type="EMBL" id="NCKU01008955">
    <property type="protein sequence ID" value="RWS01569.1"/>
    <property type="molecule type" value="Genomic_DNA"/>
</dbReference>
<evidence type="ECO:0000256" key="9">
    <source>
        <dbReference type="ARBA" id="ARBA00023136"/>
    </source>
</evidence>
<dbReference type="GO" id="GO:0005789">
    <property type="term" value="C:endoplasmic reticulum membrane"/>
    <property type="evidence" value="ECO:0007669"/>
    <property type="project" value="UniProtKB-SubCell"/>
</dbReference>
<dbReference type="Proteomes" id="UP000285301">
    <property type="component" value="Unassembled WGS sequence"/>
</dbReference>
<comment type="subcellular location">
    <subcellularLocation>
        <location evidence="1">Endoplasmic reticulum membrane</location>
        <topology evidence="1">Multi-pass membrane protein</topology>
    </subcellularLocation>
</comment>
<evidence type="ECO:0000256" key="6">
    <source>
        <dbReference type="ARBA" id="ARBA00022692"/>
    </source>
</evidence>
<name>A0A443QEW9_9ACAR</name>
<dbReference type="PANTHER" id="PTHR12646">
    <property type="entry name" value="NOT56 - RELATED"/>
    <property type="match status" value="1"/>
</dbReference>
<evidence type="ECO:0000256" key="5">
    <source>
        <dbReference type="ARBA" id="ARBA00022679"/>
    </source>
</evidence>
<evidence type="ECO:0000256" key="7">
    <source>
        <dbReference type="ARBA" id="ARBA00022824"/>
    </source>
</evidence>
<keyword evidence="7" id="KW-0256">Endoplasmic reticulum</keyword>
<dbReference type="PANTHER" id="PTHR12646:SF0">
    <property type="entry name" value="DOL-P-MAN:MAN(5)GLCNAC(2)-PP-DOL ALPHA-1,3-MANNOSYLTRANSFERASE"/>
    <property type="match status" value="1"/>
</dbReference>
<protein>
    <recommendedName>
        <fullName evidence="3">dolichyl-P-Man:Man5GlcNAc2-PP-dolichol alpha-1,3-mannosyltransferase</fullName>
        <ecNumber evidence="3">2.4.1.258</ecNumber>
    </recommendedName>
</protein>
<dbReference type="GO" id="GO:0052925">
    <property type="term" value="F:dol-P-Man:Man(5)GlcNAc(2)-PP-Dol alpha-1,3-mannosyltransferase activity"/>
    <property type="evidence" value="ECO:0007669"/>
    <property type="project" value="UniProtKB-EC"/>
</dbReference>
<evidence type="ECO:0000256" key="1">
    <source>
        <dbReference type="ARBA" id="ARBA00004477"/>
    </source>
</evidence>
<evidence type="ECO:0000256" key="3">
    <source>
        <dbReference type="ARBA" id="ARBA00011964"/>
    </source>
</evidence>
<keyword evidence="8" id="KW-1133">Transmembrane helix</keyword>
<keyword evidence="4" id="KW-0328">Glycosyltransferase</keyword>
<accession>A0A443QEW9</accession>
<reference evidence="11 12" key="1">
    <citation type="journal article" date="2018" name="Gigascience">
        <title>Genomes of trombidid mites reveal novel predicted allergens and laterally-transferred genes associated with secondary metabolism.</title>
        <authorList>
            <person name="Dong X."/>
            <person name="Chaisiri K."/>
            <person name="Xia D."/>
            <person name="Armstrong S.D."/>
            <person name="Fang Y."/>
            <person name="Donnelly M.J."/>
            <person name="Kadowaki T."/>
            <person name="McGarry J.W."/>
            <person name="Darby A.C."/>
            <person name="Makepeace B.L."/>
        </authorList>
    </citation>
    <scope>NUCLEOTIDE SEQUENCE [LARGE SCALE GENOMIC DNA]</scope>
    <source>
        <strain evidence="11">UoL-WK</strain>
    </source>
</reference>
<keyword evidence="12" id="KW-1185">Reference proteome</keyword>
<keyword evidence="6" id="KW-0812">Transmembrane</keyword>
<keyword evidence="9" id="KW-0472">Membrane</keyword>
<organism evidence="11 12">
    <name type="scientific">Dinothrombium tinctorium</name>
    <dbReference type="NCBI Taxonomy" id="1965070"/>
    <lineage>
        <taxon>Eukaryota</taxon>
        <taxon>Metazoa</taxon>
        <taxon>Ecdysozoa</taxon>
        <taxon>Arthropoda</taxon>
        <taxon>Chelicerata</taxon>
        <taxon>Arachnida</taxon>
        <taxon>Acari</taxon>
        <taxon>Acariformes</taxon>
        <taxon>Trombidiformes</taxon>
        <taxon>Prostigmata</taxon>
        <taxon>Anystina</taxon>
        <taxon>Parasitengona</taxon>
        <taxon>Trombidioidea</taxon>
        <taxon>Trombidiidae</taxon>
        <taxon>Dinothrombium</taxon>
    </lineage>
</organism>
<proteinExistence type="predicted"/>
<sequence>IAIGLPFLLRYPIEYIKSSFNLGRVFLYQWTVNWRFLPEEIFLDRRFHILLILCHLAAILVVSNFEVTNREAIRSLRFDNWEHRAYPFKTST</sequence>
<evidence type="ECO:0000256" key="10">
    <source>
        <dbReference type="ARBA" id="ARBA00049506"/>
    </source>
</evidence>
<dbReference type="AlphaFoldDB" id="A0A443QEW9"/>
<comment type="caution">
    <text evidence="11">The sequence shown here is derived from an EMBL/GenBank/DDBJ whole genome shotgun (WGS) entry which is preliminary data.</text>
</comment>
<dbReference type="Pfam" id="PF05208">
    <property type="entry name" value="ALG3"/>
    <property type="match status" value="1"/>
</dbReference>
<dbReference type="STRING" id="1965070.A0A443QEW9"/>
<keyword evidence="5" id="KW-0808">Transferase</keyword>
<evidence type="ECO:0000256" key="2">
    <source>
        <dbReference type="ARBA" id="ARBA00004922"/>
    </source>
</evidence>
<evidence type="ECO:0000313" key="12">
    <source>
        <dbReference type="Proteomes" id="UP000285301"/>
    </source>
</evidence>